<keyword evidence="5" id="KW-1185">Reference proteome</keyword>
<evidence type="ECO:0000313" key="4">
    <source>
        <dbReference type="EMBL" id="MBH5141121.1"/>
    </source>
</evidence>
<dbReference type="EMBL" id="JAECSB010000010">
    <property type="protein sequence ID" value="MBH5141121.1"/>
    <property type="molecule type" value="Genomic_DNA"/>
</dbReference>
<feature type="region of interest" description="Disordered" evidence="2">
    <location>
        <begin position="146"/>
        <end position="186"/>
    </location>
</feature>
<dbReference type="PROSITE" id="PS50006">
    <property type="entry name" value="FHA_DOMAIN"/>
    <property type="match status" value="1"/>
</dbReference>
<dbReference type="Gene3D" id="2.60.200.20">
    <property type="match status" value="1"/>
</dbReference>
<dbReference type="Proteomes" id="UP000627573">
    <property type="component" value="Unassembled WGS sequence"/>
</dbReference>
<dbReference type="RefSeq" id="WP_197940387.1">
    <property type="nucleotide sequence ID" value="NZ_JAECSB010000010.1"/>
</dbReference>
<sequence>MTSESRWITALRNEIDALVASVRGGPVHEVLPDYLPLAQKAFESAAVFDSTMWYVVPNNFLIAVPSDAEALTLSNRVAEMTQDIAAGVQDYIDSQKTSTAREKVDPRNITVRFVAHPAGLAKAAAGLGPHPQGDDWLNLLAELEPGQPEQPHTASPGPEASEEQDRVAPPEENKAPSPSPTGPPVHKIELHVRGAHLGSIPFGSQIRPFIIGRLNGNLQIPETETTVSRRHLEIRYDPTGFAHVENLATKPNRTTLIDQDGAEDPAPPAEPGGARWPILVCGGEKIRLGRSPDVELRFLPAPSAE</sequence>
<comment type="caution">
    <text evidence="4">The sequence shown here is derived from an EMBL/GenBank/DDBJ whole genome shotgun (WGS) entry which is preliminary data.</text>
</comment>
<name>A0A8I1D4P8_RHOER</name>
<evidence type="ECO:0000259" key="3">
    <source>
        <dbReference type="PROSITE" id="PS50006"/>
    </source>
</evidence>
<protein>
    <submittedName>
        <fullName evidence="4">FHA domain-containing protein</fullName>
    </submittedName>
</protein>
<dbReference type="SUPFAM" id="SSF49879">
    <property type="entry name" value="SMAD/FHA domain"/>
    <property type="match status" value="1"/>
</dbReference>
<keyword evidence="1" id="KW-0597">Phosphoprotein</keyword>
<evidence type="ECO:0000256" key="2">
    <source>
        <dbReference type="SAM" id="MobiDB-lite"/>
    </source>
</evidence>
<dbReference type="AlphaFoldDB" id="A0A8I1D4P8"/>
<dbReference type="InterPro" id="IPR000253">
    <property type="entry name" value="FHA_dom"/>
</dbReference>
<proteinExistence type="predicted"/>
<gene>
    <name evidence="4" type="ORF">I3517_00625</name>
</gene>
<organism evidence="4 5">
    <name type="scientific">Rhodococcus erythropolis</name>
    <name type="common">Arthrobacter picolinophilus</name>
    <dbReference type="NCBI Taxonomy" id="1833"/>
    <lineage>
        <taxon>Bacteria</taxon>
        <taxon>Bacillati</taxon>
        <taxon>Actinomycetota</taxon>
        <taxon>Actinomycetes</taxon>
        <taxon>Mycobacteriales</taxon>
        <taxon>Nocardiaceae</taxon>
        <taxon>Rhodococcus</taxon>
        <taxon>Rhodococcus erythropolis group</taxon>
    </lineage>
</organism>
<evidence type="ECO:0000256" key="1">
    <source>
        <dbReference type="ARBA" id="ARBA00022553"/>
    </source>
</evidence>
<dbReference type="InterPro" id="IPR008984">
    <property type="entry name" value="SMAD_FHA_dom_sf"/>
</dbReference>
<reference evidence="4 5" key="1">
    <citation type="submission" date="2020-12" db="EMBL/GenBank/DDBJ databases">
        <title>Draft genome sequence of furan degrading bacterial strain FUR100.</title>
        <authorList>
            <person name="Woiski C."/>
        </authorList>
    </citation>
    <scope>NUCLEOTIDE SEQUENCE [LARGE SCALE GENOMIC DNA]</scope>
    <source>
        <strain evidence="4 5">FUR100</strain>
    </source>
</reference>
<feature type="domain" description="FHA" evidence="3">
    <location>
        <begin position="209"/>
        <end position="256"/>
    </location>
</feature>
<evidence type="ECO:0000313" key="5">
    <source>
        <dbReference type="Proteomes" id="UP000627573"/>
    </source>
</evidence>
<accession>A0A8I1D4P8</accession>
<feature type="compositionally biased region" description="Basic and acidic residues" evidence="2">
    <location>
        <begin position="163"/>
        <end position="174"/>
    </location>
</feature>